<gene>
    <name evidence="3" type="ORF">OMAG_000893</name>
</gene>
<dbReference type="InterPro" id="IPR029044">
    <property type="entry name" value="Nucleotide-diphossugar_trans"/>
</dbReference>
<organism evidence="3 4">
    <name type="scientific">Candidatus Omnitrophus magneticus</name>
    <dbReference type="NCBI Taxonomy" id="1609969"/>
    <lineage>
        <taxon>Bacteria</taxon>
        <taxon>Pseudomonadati</taxon>
        <taxon>Candidatus Omnitrophota</taxon>
        <taxon>Candidatus Omnitrophus</taxon>
    </lineage>
</organism>
<dbReference type="PANTHER" id="PTHR43630:SF2">
    <property type="entry name" value="GLYCOSYLTRANSFERASE"/>
    <property type="match status" value="1"/>
</dbReference>
<dbReference type="Gene3D" id="3.90.550.10">
    <property type="entry name" value="Spore Coat Polysaccharide Biosynthesis Protein SpsA, Chain A"/>
    <property type="match status" value="1"/>
</dbReference>
<proteinExistence type="inferred from homology"/>
<protein>
    <submittedName>
        <fullName evidence="3">Family 2 glycosyl transferase</fullName>
    </submittedName>
</protein>
<dbReference type="Proteomes" id="UP000033428">
    <property type="component" value="Unassembled WGS sequence"/>
</dbReference>
<dbReference type="PANTHER" id="PTHR43630">
    <property type="entry name" value="POLY-BETA-1,6-N-ACETYL-D-GLUCOSAMINE SYNTHASE"/>
    <property type="match status" value="1"/>
</dbReference>
<evidence type="ECO:0000313" key="3">
    <source>
        <dbReference type="EMBL" id="KJJ85235.1"/>
    </source>
</evidence>
<reference evidence="3 4" key="1">
    <citation type="submission" date="2015-02" db="EMBL/GenBank/DDBJ databases">
        <title>Single-cell genomics of uncultivated deep-branching MTB reveals a conserved set of magnetosome genes.</title>
        <authorList>
            <person name="Kolinko S."/>
            <person name="Richter M."/>
            <person name="Glockner F.O."/>
            <person name="Brachmann A."/>
            <person name="Schuler D."/>
        </authorList>
    </citation>
    <scope>NUCLEOTIDE SEQUENCE [LARGE SCALE GENOMIC DNA]</scope>
    <source>
        <strain evidence="3">SKK-01</strain>
    </source>
</reference>
<dbReference type="GO" id="GO:0016740">
    <property type="term" value="F:transferase activity"/>
    <property type="evidence" value="ECO:0007669"/>
    <property type="project" value="UniProtKB-KW"/>
</dbReference>
<dbReference type="Pfam" id="PF00535">
    <property type="entry name" value="Glycos_transf_2"/>
    <property type="match status" value="1"/>
</dbReference>
<sequence length="253" mass="29747">MKISAVIIAFNEERKIRECLSSIEWVDEIILVDNFSTDKTCEIALNYGAKVVQKKFNNFAEQKNFAVSLASNEWVLSIDADESISEALQREIISLPKNNNFDAYSILRRNIIFAREFKYGGHQIDRHVRLFKKSKGHFSGLIHEKIFIGDNTRIGFLNMPLIHYSTSNITEYIKKLNLYTDFESDNFTVDNKIFKKNDIIFKPLAVFLKRYIWQRGFLDGKEGFIFYFLSAFYCFMKYSKIWEKQKGVARKLF</sequence>
<name>A0A0F0CV01_9BACT</name>
<feature type="domain" description="Glycosyltransferase 2-like" evidence="2">
    <location>
        <begin position="4"/>
        <end position="140"/>
    </location>
</feature>
<evidence type="ECO:0000256" key="1">
    <source>
        <dbReference type="ARBA" id="ARBA00038494"/>
    </source>
</evidence>
<keyword evidence="4" id="KW-1185">Reference proteome</keyword>
<evidence type="ECO:0000259" key="2">
    <source>
        <dbReference type="Pfam" id="PF00535"/>
    </source>
</evidence>
<evidence type="ECO:0000313" key="4">
    <source>
        <dbReference type="Proteomes" id="UP000033428"/>
    </source>
</evidence>
<dbReference type="SUPFAM" id="SSF53448">
    <property type="entry name" value="Nucleotide-diphospho-sugar transferases"/>
    <property type="match status" value="1"/>
</dbReference>
<keyword evidence="3" id="KW-0808">Transferase</keyword>
<comment type="caution">
    <text evidence="3">The sequence shown here is derived from an EMBL/GenBank/DDBJ whole genome shotgun (WGS) entry which is preliminary data.</text>
</comment>
<dbReference type="EMBL" id="JYNY01000202">
    <property type="protein sequence ID" value="KJJ85235.1"/>
    <property type="molecule type" value="Genomic_DNA"/>
</dbReference>
<dbReference type="AlphaFoldDB" id="A0A0F0CV01"/>
<dbReference type="InterPro" id="IPR001173">
    <property type="entry name" value="Glyco_trans_2-like"/>
</dbReference>
<comment type="similarity">
    <text evidence="1">Belongs to the glycosyltransferase 2 family. WaaE/KdtX subfamily.</text>
</comment>
<accession>A0A0F0CV01</accession>
<dbReference type="CDD" id="cd02511">
    <property type="entry name" value="Beta4Glucosyltransferase"/>
    <property type="match status" value="1"/>
</dbReference>